<keyword evidence="2" id="KW-1185">Reference proteome</keyword>
<dbReference type="AlphaFoldDB" id="A0A2A2J2L1"/>
<gene>
    <name evidence="1" type="ORF">WR25_06498</name>
</gene>
<protein>
    <submittedName>
        <fullName evidence="1">Uncharacterized protein</fullName>
    </submittedName>
</protein>
<dbReference type="OrthoDB" id="341511at2759"/>
<reference evidence="1 2" key="1">
    <citation type="journal article" date="2017" name="Curr. Biol.">
        <title>Genome architecture and evolution of a unichromosomal asexual nematode.</title>
        <authorList>
            <person name="Fradin H."/>
            <person name="Zegar C."/>
            <person name="Gutwein M."/>
            <person name="Lucas J."/>
            <person name="Kovtun M."/>
            <person name="Corcoran D."/>
            <person name="Baugh L.R."/>
            <person name="Kiontke K."/>
            <person name="Gunsalus K."/>
            <person name="Fitch D.H."/>
            <person name="Piano F."/>
        </authorList>
    </citation>
    <scope>NUCLEOTIDE SEQUENCE [LARGE SCALE GENOMIC DNA]</scope>
    <source>
        <strain evidence="1">PF1309</strain>
    </source>
</reference>
<name>A0A2A2J2L1_9BILA</name>
<organism evidence="1 2">
    <name type="scientific">Diploscapter pachys</name>
    <dbReference type="NCBI Taxonomy" id="2018661"/>
    <lineage>
        <taxon>Eukaryota</taxon>
        <taxon>Metazoa</taxon>
        <taxon>Ecdysozoa</taxon>
        <taxon>Nematoda</taxon>
        <taxon>Chromadorea</taxon>
        <taxon>Rhabditida</taxon>
        <taxon>Rhabditina</taxon>
        <taxon>Rhabditomorpha</taxon>
        <taxon>Rhabditoidea</taxon>
        <taxon>Rhabditidae</taxon>
        <taxon>Diploscapter</taxon>
    </lineage>
</organism>
<accession>A0A2A2J2L1</accession>
<evidence type="ECO:0000313" key="2">
    <source>
        <dbReference type="Proteomes" id="UP000218231"/>
    </source>
</evidence>
<sequence length="197" mass="22096">MMTGPTPFSPSWIDTIYCPLWPSLDRRVVALVFELLLLSDLSHSLSCGSFSQFNLNPATPKVKGVKDTRRFEYSRLKNEKDAEDQTDFESVMEIDRENDYNTSFECCICCWSTARGRCAASNSLPAHYLFPPIGSKLLLRTPRNFQFLSGECNLPLTALSSPSALSNSKSMPNQQPVDLSQEGKITRFLVKVGSNRN</sequence>
<comment type="caution">
    <text evidence="1">The sequence shown here is derived from an EMBL/GenBank/DDBJ whole genome shotgun (WGS) entry which is preliminary data.</text>
</comment>
<proteinExistence type="predicted"/>
<evidence type="ECO:0000313" key="1">
    <source>
        <dbReference type="EMBL" id="PAV56048.1"/>
    </source>
</evidence>
<dbReference type="Proteomes" id="UP000218231">
    <property type="component" value="Unassembled WGS sequence"/>
</dbReference>
<dbReference type="EMBL" id="LIAE01010728">
    <property type="protein sequence ID" value="PAV56048.1"/>
    <property type="molecule type" value="Genomic_DNA"/>
</dbReference>